<dbReference type="EMBL" id="CP026604">
    <property type="protein sequence ID" value="AWB65247.1"/>
    <property type="molecule type" value="Genomic_DNA"/>
</dbReference>
<dbReference type="OrthoDB" id="9799812at2"/>
<reference evidence="5 6" key="1">
    <citation type="submission" date="2018-01" db="EMBL/GenBank/DDBJ databases">
        <title>Genome sequence of a Cantenovulum-like bacteria.</title>
        <authorList>
            <person name="Tan W.R."/>
            <person name="Lau N.-S."/>
            <person name="Go F."/>
            <person name="Amirul A.-A.A."/>
        </authorList>
    </citation>
    <scope>NUCLEOTIDE SEQUENCE [LARGE SCALE GENOMIC DNA]</scope>
    <source>
        <strain evidence="5 6">CCB-QB4</strain>
    </source>
</reference>
<dbReference type="SUPFAM" id="SSF46785">
    <property type="entry name" value="Winged helix' DNA-binding domain"/>
    <property type="match status" value="1"/>
</dbReference>
<evidence type="ECO:0000259" key="4">
    <source>
        <dbReference type="PROSITE" id="PS50949"/>
    </source>
</evidence>
<dbReference type="CDD" id="cd07377">
    <property type="entry name" value="WHTH_GntR"/>
    <property type="match status" value="1"/>
</dbReference>
<evidence type="ECO:0000313" key="5">
    <source>
        <dbReference type="EMBL" id="AWB65247.1"/>
    </source>
</evidence>
<protein>
    <submittedName>
        <fullName evidence="5">GntR family transcriptional regulator</fullName>
    </submittedName>
</protein>
<evidence type="ECO:0000256" key="1">
    <source>
        <dbReference type="ARBA" id="ARBA00023015"/>
    </source>
</evidence>
<dbReference type="InterPro" id="IPR036390">
    <property type="entry name" value="WH_DNA-bd_sf"/>
</dbReference>
<dbReference type="Proteomes" id="UP000244441">
    <property type="component" value="Chromosome"/>
</dbReference>
<feature type="domain" description="HTH gntR-type" evidence="4">
    <location>
        <begin position="8"/>
        <end position="75"/>
    </location>
</feature>
<evidence type="ECO:0000256" key="2">
    <source>
        <dbReference type="ARBA" id="ARBA00023125"/>
    </source>
</evidence>
<dbReference type="InterPro" id="IPR036388">
    <property type="entry name" value="WH-like_DNA-bd_sf"/>
</dbReference>
<dbReference type="RefSeq" id="WP_108601324.1">
    <property type="nucleotide sequence ID" value="NZ_CP026604.1"/>
</dbReference>
<evidence type="ECO:0000256" key="3">
    <source>
        <dbReference type="ARBA" id="ARBA00023163"/>
    </source>
</evidence>
<sequence>MNTMAPILTVKEQIAQQLRNDIISGALTPLSKLNEQALAERFGVSRGPIREVLVQLAKEGLLISKNNKGVSVAEILPKSLQKLLLEMRKKIEIYALSLIKDEITAEQINRLDFILAELQQAFIDNDYAKATLKDVEFHQYLVEEAGGEQLLNIWMPIVMRMRLNFQPGKHEASIVNEHSAIVDSLKQGEVSTAIKLMRATQY</sequence>
<dbReference type="PANTHER" id="PTHR43537:SF24">
    <property type="entry name" value="GLUCONATE OPERON TRANSCRIPTIONAL REPRESSOR"/>
    <property type="match status" value="1"/>
</dbReference>
<dbReference type="InterPro" id="IPR011711">
    <property type="entry name" value="GntR_C"/>
</dbReference>
<dbReference type="AlphaFoldDB" id="A0A2S0VM02"/>
<dbReference type="PANTHER" id="PTHR43537">
    <property type="entry name" value="TRANSCRIPTIONAL REGULATOR, GNTR FAMILY"/>
    <property type="match status" value="1"/>
</dbReference>
<dbReference type="Pfam" id="PF00392">
    <property type="entry name" value="GntR"/>
    <property type="match status" value="1"/>
</dbReference>
<dbReference type="Gene3D" id="1.20.120.530">
    <property type="entry name" value="GntR ligand-binding domain-like"/>
    <property type="match status" value="1"/>
</dbReference>
<dbReference type="InterPro" id="IPR000524">
    <property type="entry name" value="Tscrpt_reg_HTH_GntR"/>
</dbReference>
<keyword evidence="6" id="KW-1185">Reference proteome</keyword>
<evidence type="ECO:0000313" key="6">
    <source>
        <dbReference type="Proteomes" id="UP000244441"/>
    </source>
</evidence>
<dbReference type="InterPro" id="IPR008920">
    <property type="entry name" value="TF_FadR/GntR_C"/>
</dbReference>
<dbReference type="GO" id="GO:0003700">
    <property type="term" value="F:DNA-binding transcription factor activity"/>
    <property type="evidence" value="ECO:0007669"/>
    <property type="project" value="InterPro"/>
</dbReference>
<organism evidence="5 6">
    <name type="scientific">Saccharobesus litoralis</name>
    <dbReference type="NCBI Taxonomy" id="2172099"/>
    <lineage>
        <taxon>Bacteria</taxon>
        <taxon>Pseudomonadati</taxon>
        <taxon>Pseudomonadota</taxon>
        <taxon>Gammaproteobacteria</taxon>
        <taxon>Alteromonadales</taxon>
        <taxon>Alteromonadaceae</taxon>
        <taxon>Saccharobesus</taxon>
    </lineage>
</organism>
<name>A0A2S0VM02_9ALTE</name>
<dbReference type="SMART" id="SM00345">
    <property type="entry name" value="HTH_GNTR"/>
    <property type="match status" value="1"/>
</dbReference>
<proteinExistence type="predicted"/>
<dbReference type="KEGG" id="cate:C2869_01760"/>
<keyword evidence="1" id="KW-0805">Transcription regulation</keyword>
<keyword evidence="3" id="KW-0804">Transcription</keyword>
<dbReference type="SUPFAM" id="SSF48008">
    <property type="entry name" value="GntR ligand-binding domain-like"/>
    <property type="match status" value="1"/>
</dbReference>
<dbReference type="PRINTS" id="PR00035">
    <property type="entry name" value="HTHGNTR"/>
</dbReference>
<dbReference type="Pfam" id="PF07729">
    <property type="entry name" value="FCD"/>
    <property type="match status" value="1"/>
</dbReference>
<gene>
    <name evidence="5" type="ORF">C2869_01760</name>
</gene>
<dbReference type="PROSITE" id="PS50949">
    <property type="entry name" value="HTH_GNTR"/>
    <property type="match status" value="1"/>
</dbReference>
<dbReference type="GO" id="GO:0003677">
    <property type="term" value="F:DNA binding"/>
    <property type="evidence" value="ECO:0007669"/>
    <property type="project" value="UniProtKB-KW"/>
</dbReference>
<dbReference type="Gene3D" id="1.10.10.10">
    <property type="entry name" value="Winged helix-like DNA-binding domain superfamily/Winged helix DNA-binding domain"/>
    <property type="match status" value="1"/>
</dbReference>
<accession>A0A2S0VM02</accession>
<keyword evidence="2" id="KW-0238">DNA-binding</keyword>